<sequence>MSKEYKNNEESRKQLELQLELIKIENECQQIIPIPIGKEREEQVPSPFEDFPSPKIYSTSADSSSGISSSLKGIINEGSLKENNKQIKVQEKLKECRQKIKQLIQTTEKLQRGERLKGEDLFGLFNNFIIKKI</sequence>
<protein>
    <submittedName>
        <fullName evidence="3">Uncharacterized protein</fullName>
    </submittedName>
</protein>
<evidence type="ECO:0000256" key="2">
    <source>
        <dbReference type="SAM" id="MobiDB-lite"/>
    </source>
</evidence>
<organism evidence="3 5">
    <name type="scientific">Meloidogyne enterolobii</name>
    <name type="common">Root-knot nematode worm</name>
    <name type="synonym">Meloidogyne mayaguensis</name>
    <dbReference type="NCBI Taxonomy" id="390850"/>
    <lineage>
        <taxon>Eukaryota</taxon>
        <taxon>Metazoa</taxon>
        <taxon>Ecdysozoa</taxon>
        <taxon>Nematoda</taxon>
        <taxon>Chromadorea</taxon>
        <taxon>Rhabditida</taxon>
        <taxon>Tylenchina</taxon>
        <taxon>Tylenchomorpha</taxon>
        <taxon>Tylenchoidea</taxon>
        <taxon>Meloidogynidae</taxon>
        <taxon>Meloidogyninae</taxon>
        <taxon>Meloidogyne</taxon>
    </lineage>
</organism>
<accession>A0A6V7WY16</accession>
<comment type="caution">
    <text evidence="3">The sequence shown here is derived from an EMBL/GenBank/DDBJ whole genome shotgun (WGS) entry which is preliminary data.</text>
</comment>
<dbReference type="Proteomes" id="UP000580250">
    <property type="component" value="Unassembled WGS sequence"/>
</dbReference>
<evidence type="ECO:0000313" key="5">
    <source>
        <dbReference type="Proteomes" id="UP000580250"/>
    </source>
</evidence>
<gene>
    <name evidence="3" type="ORF">MENT_LOCUS44817</name>
    <name evidence="4" type="ORF">MENT_LOCUS60089</name>
</gene>
<feature type="coiled-coil region" evidence="1">
    <location>
        <begin position="86"/>
        <end position="113"/>
    </location>
</feature>
<dbReference type="EMBL" id="CAJEWN010000912">
    <property type="protein sequence ID" value="CAD2191956.1"/>
    <property type="molecule type" value="Genomic_DNA"/>
</dbReference>
<evidence type="ECO:0000313" key="3">
    <source>
        <dbReference type="EMBL" id="CAD2191956.1"/>
    </source>
</evidence>
<dbReference type="EMBL" id="CAJEWN010003028">
    <property type="protein sequence ID" value="CAD2206224.1"/>
    <property type="molecule type" value="Genomic_DNA"/>
</dbReference>
<proteinExistence type="predicted"/>
<reference evidence="3 5" key="1">
    <citation type="submission" date="2020-08" db="EMBL/GenBank/DDBJ databases">
        <authorList>
            <person name="Koutsovoulos G."/>
            <person name="Danchin GJ E."/>
        </authorList>
    </citation>
    <scope>NUCLEOTIDE SEQUENCE [LARGE SCALE GENOMIC DNA]</scope>
</reference>
<evidence type="ECO:0000313" key="4">
    <source>
        <dbReference type="EMBL" id="CAD2206224.1"/>
    </source>
</evidence>
<keyword evidence="1" id="KW-0175">Coiled coil</keyword>
<dbReference type="AlphaFoldDB" id="A0A6V7WY16"/>
<feature type="region of interest" description="Disordered" evidence="2">
    <location>
        <begin position="35"/>
        <end position="68"/>
    </location>
</feature>
<feature type="compositionally biased region" description="Low complexity" evidence="2">
    <location>
        <begin position="58"/>
        <end position="68"/>
    </location>
</feature>
<evidence type="ECO:0000256" key="1">
    <source>
        <dbReference type="SAM" id="Coils"/>
    </source>
</evidence>
<name>A0A6V7WY16_MELEN</name>